<sequence length="218" mass="24644">MILQALATVLTILQFFSPYSRVKELNQSTKSTISFVSSFPFIMALTNATCWFIYGFVIGDDLLLLINVVCVSVSIYFVVVVYQHNEEKRKVRLVFYLFIFLYGSVLIGCNYVKQSTKNRILGFISMSISLSSNASPCVMIRKIIKTKDSSILVIHRIIANGSSATVWCLYGLSINNKVVFLPSTISCCISAILFFIYFLYRNADQDKNQKKANTDKVI</sequence>
<feature type="transmembrane region" description="Helical" evidence="10">
    <location>
        <begin position="33"/>
        <end position="56"/>
    </location>
</feature>
<feature type="transmembrane region" description="Helical" evidence="10">
    <location>
        <begin position="119"/>
        <end position="140"/>
    </location>
</feature>
<keyword evidence="7" id="KW-0677">Repeat</keyword>
<evidence type="ECO:0000256" key="4">
    <source>
        <dbReference type="ARBA" id="ARBA00022475"/>
    </source>
</evidence>
<dbReference type="EMBL" id="JANTQA010000063">
    <property type="protein sequence ID" value="KAJ3427410.1"/>
    <property type="molecule type" value="Genomic_DNA"/>
</dbReference>
<feature type="transmembrane region" description="Helical" evidence="10">
    <location>
        <begin position="62"/>
        <end position="82"/>
    </location>
</feature>
<comment type="similarity">
    <text evidence="2">Belongs to the SWEET sugar transporter family.</text>
</comment>
<feature type="transmembrane region" description="Helical" evidence="10">
    <location>
        <begin position="94"/>
        <end position="113"/>
    </location>
</feature>
<evidence type="ECO:0000256" key="7">
    <source>
        <dbReference type="ARBA" id="ARBA00022737"/>
    </source>
</evidence>
<reference evidence="11" key="1">
    <citation type="submission" date="2022-08" db="EMBL/GenBank/DDBJ databases">
        <title>Novel sulphate-reducing endosymbionts in the free-living metamonad Anaeramoeba.</title>
        <authorList>
            <person name="Jerlstrom-Hultqvist J."/>
            <person name="Cepicka I."/>
            <person name="Gallot-Lavallee L."/>
            <person name="Salas-Leiva D."/>
            <person name="Curtis B.A."/>
            <person name="Zahonova K."/>
            <person name="Pipaliya S."/>
            <person name="Dacks J."/>
            <person name="Roger A.J."/>
        </authorList>
    </citation>
    <scope>NUCLEOTIDE SEQUENCE</scope>
    <source>
        <strain evidence="11">Busselton2</strain>
    </source>
</reference>
<dbReference type="Gene3D" id="1.20.1280.290">
    <property type="match status" value="2"/>
</dbReference>
<evidence type="ECO:0000256" key="2">
    <source>
        <dbReference type="ARBA" id="ARBA00007809"/>
    </source>
</evidence>
<dbReference type="Pfam" id="PF03083">
    <property type="entry name" value="MtN3_slv"/>
    <property type="match status" value="2"/>
</dbReference>
<proteinExistence type="inferred from homology"/>
<dbReference type="AlphaFoldDB" id="A0AAV7YFW7"/>
<dbReference type="PANTHER" id="PTHR10791">
    <property type="entry name" value="RAG1-ACTIVATING PROTEIN 1"/>
    <property type="match status" value="1"/>
</dbReference>
<accession>A0AAV7YFW7</accession>
<evidence type="ECO:0000256" key="9">
    <source>
        <dbReference type="ARBA" id="ARBA00023136"/>
    </source>
</evidence>
<comment type="subcellular location">
    <subcellularLocation>
        <location evidence="1">Cell membrane</location>
        <topology evidence="1">Multi-pass membrane protein</topology>
    </subcellularLocation>
</comment>
<keyword evidence="5 11" id="KW-0762">Sugar transport</keyword>
<keyword evidence="9 10" id="KW-0472">Membrane</keyword>
<evidence type="ECO:0000256" key="5">
    <source>
        <dbReference type="ARBA" id="ARBA00022597"/>
    </source>
</evidence>
<dbReference type="GO" id="GO:0005886">
    <property type="term" value="C:plasma membrane"/>
    <property type="evidence" value="ECO:0007669"/>
    <property type="project" value="UniProtKB-SubCell"/>
</dbReference>
<organism evidence="11 12">
    <name type="scientific">Anaeramoeba flamelloides</name>
    <dbReference type="NCBI Taxonomy" id="1746091"/>
    <lineage>
        <taxon>Eukaryota</taxon>
        <taxon>Metamonada</taxon>
        <taxon>Anaeramoebidae</taxon>
        <taxon>Anaeramoeba</taxon>
    </lineage>
</organism>
<evidence type="ECO:0000313" key="11">
    <source>
        <dbReference type="EMBL" id="KAJ3427410.1"/>
    </source>
</evidence>
<dbReference type="InterPro" id="IPR004316">
    <property type="entry name" value="SWEET_rpt"/>
</dbReference>
<dbReference type="GO" id="GO:0051119">
    <property type="term" value="F:sugar transmembrane transporter activity"/>
    <property type="evidence" value="ECO:0007669"/>
    <property type="project" value="InterPro"/>
</dbReference>
<keyword evidence="6 10" id="KW-0812">Transmembrane</keyword>
<name>A0AAV7YFW7_9EUKA</name>
<evidence type="ECO:0000256" key="1">
    <source>
        <dbReference type="ARBA" id="ARBA00004651"/>
    </source>
</evidence>
<dbReference type="Proteomes" id="UP001146793">
    <property type="component" value="Unassembled WGS sequence"/>
</dbReference>
<evidence type="ECO:0000256" key="6">
    <source>
        <dbReference type="ARBA" id="ARBA00022692"/>
    </source>
</evidence>
<protein>
    <submittedName>
        <fullName evidence="11">Sugar transporter sweet1</fullName>
    </submittedName>
</protein>
<comment type="caution">
    <text evidence="11">The sequence shown here is derived from an EMBL/GenBank/DDBJ whole genome shotgun (WGS) entry which is preliminary data.</text>
</comment>
<evidence type="ECO:0000256" key="10">
    <source>
        <dbReference type="SAM" id="Phobius"/>
    </source>
</evidence>
<dbReference type="PANTHER" id="PTHR10791:SF30">
    <property type="entry name" value="SUGAR TRANSPORTER SWEET1"/>
    <property type="match status" value="1"/>
</dbReference>
<keyword evidence="4" id="KW-1003">Cell membrane</keyword>
<keyword evidence="8 10" id="KW-1133">Transmembrane helix</keyword>
<evidence type="ECO:0000256" key="3">
    <source>
        <dbReference type="ARBA" id="ARBA00022448"/>
    </source>
</evidence>
<keyword evidence="3" id="KW-0813">Transport</keyword>
<gene>
    <name evidence="11" type="ORF">M0812_26995</name>
</gene>
<feature type="transmembrane region" description="Helical" evidence="10">
    <location>
        <begin position="152"/>
        <end position="172"/>
    </location>
</feature>
<evidence type="ECO:0000256" key="8">
    <source>
        <dbReference type="ARBA" id="ARBA00022989"/>
    </source>
</evidence>
<evidence type="ECO:0000313" key="12">
    <source>
        <dbReference type="Proteomes" id="UP001146793"/>
    </source>
</evidence>
<feature type="transmembrane region" description="Helical" evidence="10">
    <location>
        <begin position="178"/>
        <end position="200"/>
    </location>
</feature>
<dbReference type="InterPro" id="IPR047664">
    <property type="entry name" value="SWEET"/>
</dbReference>